<gene>
    <name evidence="1" type="ORF">HPB49_004967</name>
</gene>
<organism evidence="1 2">
    <name type="scientific">Dermacentor silvarum</name>
    <name type="common">Tick</name>
    <dbReference type="NCBI Taxonomy" id="543639"/>
    <lineage>
        <taxon>Eukaryota</taxon>
        <taxon>Metazoa</taxon>
        <taxon>Ecdysozoa</taxon>
        <taxon>Arthropoda</taxon>
        <taxon>Chelicerata</taxon>
        <taxon>Arachnida</taxon>
        <taxon>Acari</taxon>
        <taxon>Parasitiformes</taxon>
        <taxon>Ixodida</taxon>
        <taxon>Ixodoidea</taxon>
        <taxon>Ixodidae</taxon>
        <taxon>Rhipicephalinae</taxon>
        <taxon>Dermacentor</taxon>
    </lineage>
</organism>
<dbReference type="EMBL" id="CM023475">
    <property type="protein sequence ID" value="KAH7945031.1"/>
    <property type="molecule type" value="Genomic_DNA"/>
</dbReference>
<comment type="caution">
    <text evidence="1">The sequence shown here is derived from an EMBL/GenBank/DDBJ whole genome shotgun (WGS) entry which is preliminary data.</text>
</comment>
<keyword evidence="2" id="KW-1185">Reference proteome</keyword>
<protein>
    <submittedName>
        <fullName evidence="1">Uncharacterized protein</fullName>
    </submittedName>
</protein>
<name>A0ACB8CJA8_DERSI</name>
<evidence type="ECO:0000313" key="1">
    <source>
        <dbReference type="EMBL" id="KAH7945031.1"/>
    </source>
</evidence>
<dbReference type="Proteomes" id="UP000821865">
    <property type="component" value="Chromosome 6"/>
</dbReference>
<accession>A0ACB8CJA8</accession>
<evidence type="ECO:0000313" key="2">
    <source>
        <dbReference type="Proteomes" id="UP000821865"/>
    </source>
</evidence>
<reference evidence="1" key="1">
    <citation type="submission" date="2020-05" db="EMBL/GenBank/DDBJ databases">
        <title>Large-scale comparative analyses of tick genomes elucidate their genetic diversity and vector capacities.</title>
        <authorList>
            <person name="Jia N."/>
            <person name="Wang J."/>
            <person name="Shi W."/>
            <person name="Du L."/>
            <person name="Sun Y."/>
            <person name="Zhan W."/>
            <person name="Jiang J."/>
            <person name="Wang Q."/>
            <person name="Zhang B."/>
            <person name="Ji P."/>
            <person name="Sakyi L.B."/>
            <person name="Cui X."/>
            <person name="Yuan T."/>
            <person name="Jiang B."/>
            <person name="Yang W."/>
            <person name="Lam T.T.-Y."/>
            <person name="Chang Q."/>
            <person name="Ding S."/>
            <person name="Wang X."/>
            <person name="Zhu J."/>
            <person name="Ruan X."/>
            <person name="Zhao L."/>
            <person name="Wei J."/>
            <person name="Que T."/>
            <person name="Du C."/>
            <person name="Cheng J."/>
            <person name="Dai P."/>
            <person name="Han X."/>
            <person name="Huang E."/>
            <person name="Gao Y."/>
            <person name="Liu J."/>
            <person name="Shao H."/>
            <person name="Ye R."/>
            <person name="Li L."/>
            <person name="Wei W."/>
            <person name="Wang X."/>
            <person name="Wang C."/>
            <person name="Yang T."/>
            <person name="Huo Q."/>
            <person name="Li W."/>
            <person name="Guo W."/>
            <person name="Chen H."/>
            <person name="Zhou L."/>
            <person name="Ni X."/>
            <person name="Tian J."/>
            <person name="Zhou Y."/>
            <person name="Sheng Y."/>
            <person name="Liu T."/>
            <person name="Pan Y."/>
            <person name="Xia L."/>
            <person name="Li J."/>
            <person name="Zhao F."/>
            <person name="Cao W."/>
        </authorList>
    </citation>
    <scope>NUCLEOTIDE SEQUENCE</scope>
    <source>
        <strain evidence="1">Dsil-2018</strain>
    </source>
</reference>
<sequence>MPPVLAREVLKRARGHNKIFSSEVKWHNFYFPQCQGVRHKDAVFSAILTKIGDGRALEPQEIELIQSLFVSVDRAGSRCTRGGAHFLLKEVDAYNSDEGLQGVHDELVCDSYVDYKSSQESKRAQVKVAAMTQMETDNLPRVIRLVRGKPYMLTTNTDIKHGLVNGAVGMLHEIEYKEGNTNDMVRL</sequence>
<proteinExistence type="predicted"/>